<feature type="transmembrane region" description="Helical" evidence="1">
    <location>
        <begin position="12"/>
        <end position="31"/>
    </location>
</feature>
<name>A0A9D1ISL7_9FIRM</name>
<dbReference type="Proteomes" id="UP000824082">
    <property type="component" value="Unassembled WGS sequence"/>
</dbReference>
<comment type="caution">
    <text evidence="2">The sequence shown here is derived from an EMBL/GenBank/DDBJ whole genome shotgun (WGS) entry which is preliminary data.</text>
</comment>
<keyword evidence="1" id="KW-1133">Transmembrane helix</keyword>
<gene>
    <name evidence="2" type="ORF">IAD19_01545</name>
</gene>
<sequence length="385" mass="42527">MAISKKGKRILWIAIPVAVLAIAALLIWLLLGQPEPEKPFEILRSQTTGNIVDCQLREGAVEAAGDGSTPQPYYTLTPPQGWTQTEEARIRYPAGGEASPDVFQSQEGVEMSFSQGRSAVLDLNSLDPATIQEVQFGDNQVIYSQTTTTAWDGAQQVSRTTTQVYWVEAQNLFSLRCYQDLDVNQMLEWVSLVSYENPRMLAYEPPPIRPLELVRGGITQETGEDGFTQYEMEYYRSEGNPEIPESVPSYTFPQAPEGWTLLGGDTIQVGKTLEKYQNQDGEVLALLCVTGPATLFEVETGTTHFYLPFTGGMGWAELEDQSSVQDATVNGNPAFVHINEEVSEIAWIDGCCTLQLRSTAPLTQEELVALAESVQGDVYYNVQGE</sequence>
<evidence type="ECO:0008006" key="4">
    <source>
        <dbReference type="Google" id="ProtNLM"/>
    </source>
</evidence>
<keyword evidence="1" id="KW-0472">Membrane</keyword>
<accession>A0A9D1ISL7</accession>
<keyword evidence="1" id="KW-0812">Transmembrane</keyword>
<dbReference type="AlphaFoldDB" id="A0A9D1ISL7"/>
<evidence type="ECO:0000313" key="2">
    <source>
        <dbReference type="EMBL" id="HIU41219.1"/>
    </source>
</evidence>
<protein>
    <recommendedName>
        <fullName evidence="4">DUF4367 domain-containing protein</fullName>
    </recommendedName>
</protein>
<dbReference type="EMBL" id="DVMX01000026">
    <property type="protein sequence ID" value="HIU41219.1"/>
    <property type="molecule type" value="Genomic_DNA"/>
</dbReference>
<reference evidence="2" key="1">
    <citation type="submission" date="2020-10" db="EMBL/GenBank/DDBJ databases">
        <authorList>
            <person name="Gilroy R."/>
        </authorList>
    </citation>
    <scope>NUCLEOTIDE SEQUENCE</scope>
    <source>
        <strain evidence="2">4509</strain>
    </source>
</reference>
<organism evidence="2 3">
    <name type="scientific">Candidatus Egerieicola faecale</name>
    <dbReference type="NCBI Taxonomy" id="2840774"/>
    <lineage>
        <taxon>Bacteria</taxon>
        <taxon>Bacillati</taxon>
        <taxon>Bacillota</taxon>
        <taxon>Clostridia</taxon>
        <taxon>Eubacteriales</taxon>
        <taxon>Oscillospiraceae</taxon>
        <taxon>Oscillospiraceae incertae sedis</taxon>
        <taxon>Candidatus Egerieicola</taxon>
    </lineage>
</organism>
<reference evidence="2" key="2">
    <citation type="journal article" date="2021" name="PeerJ">
        <title>Extensive microbial diversity within the chicken gut microbiome revealed by metagenomics and culture.</title>
        <authorList>
            <person name="Gilroy R."/>
            <person name="Ravi A."/>
            <person name="Getino M."/>
            <person name="Pursley I."/>
            <person name="Horton D.L."/>
            <person name="Alikhan N.F."/>
            <person name="Baker D."/>
            <person name="Gharbi K."/>
            <person name="Hall N."/>
            <person name="Watson M."/>
            <person name="Adriaenssens E.M."/>
            <person name="Foster-Nyarko E."/>
            <person name="Jarju S."/>
            <person name="Secka A."/>
            <person name="Antonio M."/>
            <person name="Oren A."/>
            <person name="Chaudhuri R.R."/>
            <person name="La Ragione R."/>
            <person name="Hildebrand F."/>
            <person name="Pallen M.J."/>
        </authorList>
    </citation>
    <scope>NUCLEOTIDE SEQUENCE</scope>
    <source>
        <strain evidence="2">4509</strain>
    </source>
</reference>
<proteinExistence type="predicted"/>
<evidence type="ECO:0000313" key="3">
    <source>
        <dbReference type="Proteomes" id="UP000824082"/>
    </source>
</evidence>
<evidence type="ECO:0000256" key="1">
    <source>
        <dbReference type="SAM" id="Phobius"/>
    </source>
</evidence>